<dbReference type="InterPro" id="IPR011704">
    <property type="entry name" value="ATPase_dyneun-rel_AAA"/>
</dbReference>
<dbReference type="STRING" id="485913.Krac_5863"/>
<evidence type="ECO:0000313" key="4">
    <source>
        <dbReference type="Proteomes" id="UP000004508"/>
    </source>
</evidence>
<dbReference type="InterPro" id="IPR003593">
    <property type="entry name" value="AAA+_ATPase"/>
</dbReference>
<dbReference type="Pfam" id="PF01078">
    <property type="entry name" value="Mg_chelatase"/>
    <property type="match status" value="1"/>
</dbReference>
<dbReference type="PANTHER" id="PTHR37291:SF1">
    <property type="entry name" value="TYPE IV METHYL-DIRECTED RESTRICTION ENZYME ECOKMCRB SUBUNIT"/>
    <property type="match status" value="1"/>
</dbReference>
<dbReference type="GO" id="GO:0005524">
    <property type="term" value="F:ATP binding"/>
    <property type="evidence" value="ECO:0007669"/>
    <property type="project" value="InterPro"/>
</dbReference>
<dbReference type="eggNOG" id="COG0714">
    <property type="taxonomic scope" value="Bacteria"/>
</dbReference>
<proteinExistence type="predicted"/>
<feature type="region of interest" description="Disordered" evidence="1">
    <location>
        <begin position="573"/>
        <end position="601"/>
    </location>
</feature>
<evidence type="ECO:0000259" key="2">
    <source>
        <dbReference type="SMART" id="SM00382"/>
    </source>
</evidence>
<comment type="caution">
    <text evidence="3">The sequence shown here is derived from an EMBL/GenBank/DDBJ whole genome shotgun (WGS) entry which is preliminary data.</text>
</comment>
<sequence length="1093" mass="125496">MLFENNILNLQDIQDTLTKTLFQKASQRTQKTVRPGDILAAAIDCGNPRVFTTLTQALAHGSTLVDVKEIIEIYNPSQTRTHRPRLQREDFSPYTLEALDQFSNELQTNPQYLQGHTAELFLACVLHHLDDEDQEYLTSLLNIGRGITLFRRQIPIIDIRLQNELSNLYKKLSADNKLFTNEQLNGYYETFRKKFGPEKLLAMEGDELLFAMKGGKEHNGLSYWLEFKNDSEFPSLFFGSIAGGSSHKYGVYQQTETGKWISGTPQREKEVSQEEAIEIAKEHRRQLVDGCTLLDTLPLESDEDYEALQRELQRVAPQVAETTWGHKYFSLLYPDKLEDFHVYSYQYFHMLKLLQAPPAAMGVYQQAGQYTTGGRYLMGGQFTRIARSLGMRVHILTHLLSERNGSPYRYWRIGTKGYSDKQSRWDEMRDANCCTIGWSGIGDLSSLLTLSTNSQRKQYLRETFSRIYPEDNAATITKTTNQIFAFIFSIRKGDLVLVSEGAKVLGVGQITGDYFYDATKGFAHCRPVKWLSLETWQQPDQNRDFEGKLTTVYDMKRPLNLIEAERKILDSDSHTVTLFPPESPEQIEEKETDGTDNQIPPEPVLEFFADEELASIPETRLKQQIARLRRSLLVDEKLVRDIYYALLNRHVILTGPPGTGKTQLAQLIPEIIWQDDKQENLDDKESSSVSTKNAIPAGYMTTLVTATNEWSTHTLISSIMPVIENEKLTYRTQHGYLTEAILRNWVVSEHAGAQWEILGRRSPLGHAGPEQQEERKYRGHWLVIDEFNRAPIDAALGEALTALSNGEALQVPVDGGRVRLPLPKDFRIIGTLNSFDRNYLNQISEALKRRFYFIEIPPPSRKYRQEEQGIVIYKALQQLAHHTPLITTKDEEITWTGILSVRANTDGIYELVWQDKQHPFFSIFTQQLWPLFETIRVYRQLGTAQAIALTSQLLTPGLLQDEKTEEAWQEMLDIAFRDTIADQLQVLLSDELEVLTWCLKLEASKFIDKYNTMLMNMRGKKRRLIAHLEALSIVVNEQGKQLITDEGIEELLEQDEPYVLPEVLSEAFHLQQIPYKLPMFSRRLRNFKAVHGL</sequence>
<dbReference type="EMBL" id="ADVG01000003">
    <property type="protein sequence ID" value="EFH84759.1"/>
    <property type="molecule type" value="Genomic_DNA"/>
</dbReference>
<dbReference type="InParanoid" id="D6TX26"/>
<feature type="domain" description="AAA+ ATPase" evidence="2">
    <location>
        <begin position="647"/>
        <end position="861"/>
    </location>
</feature>
<evidence type="ECO:0000256" key="1">
    <source>
        <dbReference type="SAM" id="MobiDB-lite"/>
    </source>
</evidence>
<dbReference type="GO" id="GO:0016887">
    <property type="term" value="F:ATP hydrolysis activity"/>
    <property type="evidence" value="ECO:0007669"/>
    <property type="project" value="InterPro"/>
</dbReference>
<keyword evidence="4" id="KW-1185">Reference proteome</keyword>
<reference evidence="3 4" key="1">
    <citation type="journal article" date="2011" name="Stand. Genomic Sci.">
        <title>Non-contiguous finished genome sequence and contextual data of the filamentous soil bacterium Ktedonobacter racemifer type strain (SOSP1-21).</title>
        <authorList>
            <person name="Chang Y.J."/>
            <person name="Land M."/>
            <person name="Hauser L."/>
            <person name="Chertkov O."/>
            <person name="Del Rio T.G."/>
            <person name="Nolan M."/>
            <person name="Copeland A."/>
            <person name="Tice H."/>
            <person name="Cheng J.F."/>
            <person name="Lucas S."/>
            <person name="Han C."/>
            <person name="Goodwin L."/>
            <person name="Pitluck S."/>
            <person name="Ivanova N."/>
            <person name="Ovchinikova G."/>
            <person name="Pati A."/>
            <person name="Chen A."/>
            <person name="Palaniappan K."/>
            <person name="Mavromatis K."/>
            <person name="Liolios K."/>
            <person name="Brettin T."/>
            <person name="Fiebig A."/>
            <person name="Rohde M."/>
            <person name="Abt B."/>
            <person name="Goker M."/>
            <person name="Detter J.C."/>
            <person name="Woyke T."/>
            <person name="Bristow J."/>
            <person name="Eisen J.A."/>
            <person name="Markowitz V."/>
            <person name="Hugenholtz P."/>
            <person name="Kyrpides N.C."/>
            <person name="Klenk H.P."/>
            <person name="Lapidus A."/>
        </authorList>
    </citation>
    <scope>NUCLEOTIDE SEQUENCE [LARGE SCALE GENOMIC DNA]</scope>
    <source>
        <strain evidence="4">DSM 44963</strain>
    </source>
</reference>
<dbReference type="RefSeq" id="WP_007916519.1">
    <property type="nucleotide sequence ID" value="NZ_ADVG01000003.1"/>
</dbReference>
<dbReference type="PANTHER" id="PTHR37291">
    <property type="entry name" value="5-METHYLCYTOSINE-SPECIFIC RESTRICTION ENZYME B"/>
    <property type="match status" value="1"/>
</dbReference>
<dbReference type="SMART" id="SM00382">
    <property type="entry name" value="AAA"/>
    <property type="match status" value="1"/>
</dbReference>
<dbReference type="InterPro" id="IPR052934">
    <property type="entry name" value="Methyl-DNA_Rec/Restrict_Enz"/>
</dbReference>
<dbReference type="Proteomes" id="UP000004508">
    <property type="component" value="Unassembled WGS sequence"/>
</dbReference>
<dbReference type="eggNOG" id="COG1401">
    <property type="taxonomic scope" value="Bacteria"/>
</dbReference>
<gene>
    <name evidence="3" type="ORF">Krac_5863</name>
</gene>
<name>D6TX26_KTERA</name>
<protein>
    <submittedName>
        <fullName evidence="3">ATPase associated with various cellular activities AAA_5</fullName>
    </submittedName>
</protein>
<dbReference type="Pfam" id="PF07728">
    <property type="entry name" value="AAA_5"/>
    <property type="match status" value="1"/>
</dbReference>
<dbReference type="AlphaFoldDB" id="D6TX26"/>
<accession>D6TX26</accession>
<organism evidence="3 4">
    <name type="scientific">Ktedonobacter racemifer DSM 44963</name>
    <dbReference type="NCBI Taxonomy" id="485913"/>
    <lineage>
        <taxon>Bacteria</taxon>
        <taxon>Bacillati</taxon>
        <taxon>Chloroflexota</taxon>
        <taxon>Ktedonobacteria</taxon>
        <taxon>Ktedonobacterales</taxon>
        <taxon>Ktedonobacteraceae</taxon>
        <taxon>Ktedonobacter</taxon>
    </lineage>
</organism>
<dbReference type="Gene3D" id="3.40.50.300">
    <property type="entry name" value="P-loop containing nucleotide triphosphate hydrolases"/>
    <property type="match status" value="1"/>
</dbReference>
<dbReference type="OrthoDB" id="9781481at2"/>
<dbReference type="SUPFAM" id="SSF52540">
    <property type="entry name" value="P-loop containing nucleoside triphosphate hydrolases"/>
    <property type="match status" value="1"/>
</dbReference>
<evidence type="ECO:0000313" key="3">
    <source>
        <dbReference type="EMBL" id="EFH84759.1"/>
    </source>
</evidence>
<dbReference type="InterPro" id="IPR000523">
    <property type="entry name" value="Mg_chelatse_chII-like_cat_dom"/>
</dbReference>
<dbReference type="InterPro" id="IPR027417">
    <property type="entry name" value="P-loop_NTPase"/>
</dbReference>